<keyword evidence="2 3" id="KW-0687">Ribonucleoprotein</keyword>
<protein>
    <recommendedName>
        <fullName evidence="3">Small ribosomal subunit protein bS16</fullName>
    </recommendedName>
</protein>
<dbReference type="EMBL" id="CP035033">
    <property type="protein sequence ID" value="QAB14879.1"/>
    <property type="molecule type" value="Genomic_DNA"/>
</dbReference>
<dbReference type="AlphaFoldDB" id="A0A410H1U0"/>
<evidence type="ECO:0000313" key="5">
    <source>
        <dbReference type="Proteomes" id="UP000285478"/>
    </source>
</evidence>
<evidence type="ECO:0000256" key="3">
    <source>
        <dbReference type="HAMAP-Rule" id="MF_00385"/>
    </source>
</evidence>
<dbReference type="PANTHER" id="PTHR12919:SF20">
    <property type="entry name" value="SMALL RIBOSOMAL SUBUNIT PROTEIN BS16M"/>
    <property type="match status" value="1"/>
</dbReference>
<name>A0A410H1U0_9GAMM</name>
<dbReference type="InterPro" id="IPR020592">
    <property type="entry name" value="Ribosomal_bS16_CS"/>
</dbReference>
<dbReference type="GO" id="GO:0005737">
    <property type="term" value="C:cytoplasm"/>
    <property type="evidence" value="ECO:0007669"/>
    <property type="project" value="UniProtKB-ARBA"/>
</dbReference>
<dbReference type="RefSeq" id="WP_029937520.1">
    <property type="nucleotide sequence ID" value="NZ_CP035033.1"/>
</dbReference>
<reference evidence="4 5" key="1">
    <citation type="journal article" date="2018" name="Environ. Microbiol.">
        <title>Genomes of ubiquitous marine and hypersaline Hydrogenovibrio, Thiomicrorhabdus and Thiomicrospira spp. encode a diversity of mechanisms to sustain chemolithoautotrophy in heterogeneous environments.</title>
        <authorList>
            <person name="Scott K.M."/>
            <person name="Williams J."/>
            <person name="Porter C.M.B."/>
            <person name="Russel S."/>
            <person name="Harmer T.L."/>
            <person name="Paul J.H."/>
            <person name="Antonen K.M."/>
            <person name="Bridges M.K."/>
            <person name="Camper G.J."/>
            <person name="Campla C.K."/>
            <person name="Casella L.G."/>
            <person name="Chase E."/>
            <person name="Conrad J.W."/>
            <person name="Cruz M.C."/>
            <person name="Dunlap D.S."/>
            <person name="Duran L."/>
            <person name="Fahsbender E.M."/>
            <person name="Goldsmith D.B."/>
            <person name="Keeley R.F."/>
            <person name="Kondoff M.R."/>
            <person name="Kussy B.I."/>
            <person name="Lane M.K."/>
            <person name="Lawler S."/>
            <person name="Leigh B.A."/>
            <person name="Lewis C."/>
            <person name="Lostal L.M."/>
            <person name="Marking D."/>
            <person name="Mancera P.A."/>
            <person name="McClenthan E.C."/>
            <person name="McIntyre E.A."/>
            <person name="Mine J.A."/>
            <person name="Modi S."/>
            <person name="Moore B.D."/>
            <person name="Morgan W.A."/>
            <person name="Nelson K.M."/>
            <person name="Nguyen K.N."/>
            <person name="Ogburn N."/>
            <person name="Parrino D.G."/>
            <person name="Pedapudi A.D."/>
            <person name="Pelham R.P."/>
            <person name="Preece A.M."/>
            <person name="Rampersad E.A."/>
            <person name="Richardson J.C."/>
            <person name="Rodgers C.M."/>
            <person name="Schaffer B.L."/>
            <person name="Sheridan N.E."/>
            <person name="Solone M.R."/>
            <person name="Staley Z.R."/>
            <person name="Tabuchi M."/>
            <person name="Waide R.J."/>
            <person name="Wanjugi P.W."/>
            <person name="Young S."/>
            <person name="Clum A."/>
            <person name="Daum C."/>
            <person name="Huntemann M."/>
            <person name="Ivanova N."/>
            <person name="Kyrpides N."/>
            <person name="Mikhailova N."/>
            <person name="Palaniappan K."/>
            <person name="Pillay M."/>
            <person name="Reddy T.B.K."/>
            <person name="Shapiro N."/>
            <person name="Stamatis D."/>
            <person name="Varghese N."/>
            <person name="Woyke T."/>
            <person name="Boden R."/>
            <person name="Freyermuth S.K."/>
            <person name="Kerfeld C.A."/>
        </authorList>
    </citation>
    <scope>NUCLEOTIDE SEQUENCE [LARGE SCALE GENOMIC DNA]</scope>
    <source>
        <strain evidence="4 5">JR-2</strain>
    </source>
</reference>
<evidence type="ECO:0000256" key="2">
    <source>
        <dbReference type="ARBA" id="ARBA00023274"/>
    </source>
</evidence>
<dbReference type="Gene3D" id="3.30.1320.10">
    <property type="match status" value="1"/>
</dbReference>
<dbReference type="SUPFAM" id="SSF54565">
    <property type="entry name" value="Ribosomal protein S16"/>
    <property type="match status" value="1"/>
</dbReference>
<dbReference type="GO" id="GO:0006412">
    <property type="term" value="P:translation"/>
    <property type="evidence" value="ECO:0007669"/>
    <property type="project" value="UniProtKB-UniRule"/>
</dbReference>
<dbReference type="PROSITE" id="PS00732">
    <property type="entry name" value="RIBOSOMAL_S16"/>
    <property type="match status" value="1"/>
</dbReference>
<dbReference type="PANTHER" id="PTHR12919">
    <property type="entry name" value="30S RIBOSOMAL PROTEIN S16"/>
    <property type="match status" value="1"/>
</dbReference>
<comment type="similarity">
    <text evidence="3">Belongs to the bacterial ribosomal protein bS16 family.</text>
</comment>
<dbReference type="Pfam" id="PF00886">
    <property type="entry name" value="Ribosomal_S16"/>
    <property type="match status" value="1"/>
</dbReference>
<keyword evidence="1 3" id="KW-0689">Ribosomal protein</keyword>
<sequence length="80" mass="9106">MVVIRLARGGAKKNPYYRVMVADQRKSTTGRFIEQVGFYNPTARGQEEKLRLDSARIEHWVNQGAQMSPRVKSLVEDAAK</sequence>
<dbReference type="HAMAP" id="MF_00385">
    <property type="entry name" value="Ribosomal_bS16"/>
    <property type="match status" value="1"/>
</dbReference>
<dbReference type="Proteomes" id="UP000285478">
    <property type="component" value="Chromosome"/>
</dbReference>
<dbReference type="InterPro" id="IPR023803">
    <property type="entry name" value="Ribosomal_bS16_dom_sf"/>
</dbReference>
<proteinExistence type="inferred from homology"/>
<dbReference type="NCBIfam" id="TIGR00002">
    <property type="entry name" value="S16"/>
    <property type="match status" value="1"/>
</dbReference>
<dbReference type="GO" id="GO:0003735">
    <property type="term" value="F:structural constituent of ribosome"/>
    <property type="evidence" value="ECO:0007669"/>
    <property type="project" value="InterPro"/>
</dbReference>
<keyword evidence="5" id="KW-1185">Reference proteome</keyword>
<dbReference type="KEGG" id="htr:EPV75_03900"/>
<evidence type="ECO:0000256" key="1">
    <source>
        <dbReference type="ARBA" id="ARBA00022980"/>
    </source>
</evidence>
<dbReference type="InterPro" id="IPR000307">
    <property type="entry name" value="Ribosomal_bS16"/>
</dbReference>
<accession>A0A410H1U0</accession>
<evidence type="ECO:0000313" key="4">
    <source>
        <dbReference type="EMBL" id="QAB14879.1"/>
    </source>
</evidence>
<dbReference type="GO" id="GO:0015935">
    <property type="term" value="C:small ribosomal subunit"/>
    <property type="evidence" value="ECO:0007669"/>
    <property type="project" value="TreeGrafter"/>
</dbReference>
<organism evidence="4 5">
    <name type="scientific">Hydrogenovibrio thermophilus</name>
    <dbReference type="NCBI Taxonomy" id="265883"/>
    <lineage>
        <taxon>Bacteria</taxon>
        <taxon>Pseudomonadati</taxon>
        <taxon>Pseudomonadota</taxon>
        <taxon>Gammaproteobacteria</taxon>
        <taxon>Thiotrichales</taxon>
        <taxon>Piscirickettsiaceae</taxon>
        <taxon>Hydrogenovibrio</taxon>
    </lineage>
</organism>
<gene>
    <name evidence="3" type="primary">rpsP</name>
    <name evidence="4" type="ORF">EPV75_03900</name>
</gene>